<comment type="caution">
    <text evidence="5">The sequence shown here is derived from an EMBL/GenBank/DDBJ whole genome shotgun (WGS) entry which is preliminary data.</text>
</comment>
<evidence type="ECO:0000259" key="4">
    <source>
        <dbReference type="Pfam" id="PF00456"/>
    </source>
</evidence>
<dbReference type="Gene3D" id="3.40.50.970">
    <property type="match status" value="1"/>
</dbReference>
<dbReference type="PANTHER" id="PTHR47514">
    <property type="entry name" value="TRANSKETOLASE N-TERMINAL SECTION-RELATED"/>
    <property type="match status" value="1"/>
</dbReference>
<dbReference type="SUPFAM" id="SSF52518">
    <property type="entry name" value="Thiamin diphosphate-binding fold (THDP-binding)"/>
    <property type="match status" value="1"/>
</dbReference>
<evidence type="ECO:0000256" key="3">
    <source>
        <dbReference type="ARBA" id="ARBA00023052"/>
    </source>
</evidence>
<evidence type="ECO:0000313" key="6">
    <source>
        <dbReference type="Proteomes" id="UP000286716"/>
    </source>
</evidence>
<name>A0A428WWB9_AMYBA</name>
<organism evidence="5 6">
    <name type="scientific">Amycolatopsis balhimycina DSM 5908</name>
    <dbReference type="NCBI Taxonomy" id="1081091"/>
    <lineage>
        <taxon>Bacteria</taxon>
        <taxon>Bacillati</taxon>
        <taxon>Actinomycetota</taxon>
        <taxon>Actinomycetes</taxon>
        <taxon>Pseudonocardiales</taxon>
        <taxon>Pseudonocardiaceae</taxon>
        <taxon>Amycolatopsis</taxon>
    </lineage>
</organism>
<evidence type="ECO:0000313" key="5">
    <source>
        <dbReference type="EMBL" id="RSM47378.1"/>
    </source>
</evidence>
<keyword evidence="3" id="KW-0786">Thiamine pyrophosphate</keyword>
<dbReference type="InterPro" id="IPR005474">
    <property type="entry name" value="Transketolase_N"/>
</dbReference>
<dbReference type="InterPro" id="IPR029061">
    <property type="entry name" value="THDP-binding"/>
</dbReference>
<dbReference type="Pfam" id="PF00456">
    <property type="entry name" value="Transketolase_N"/>
    <property type="match status" value="1"/>
</dbReference>
<dbReference type="PANTHER" id="PTHR47514:SF1">
    <property type="entry name" value="TRANSKETOLASE N-TERMINAL SECTION-RELATED"/>
    <property type="match status" value="1"/>
</dbReference>
<dbReference type="EMBL" id="QHHU01000010">
    <property type="protein sequence ID" value="RSM47378.1"/>
    <property type="molecule type" value="Genomic_DNA"/>
</dbReference>
<dbReference type="AlphaFoldDB" id="A0A428WWB9"/>
<evidence type="ECO:0000256" key="2">
    <source>
        <dbReference type="ARBA" id="ARBA00007131"/>
    </source>
</evidence>
<evidence type="ECO:0000256" key="1">
    <source>
        <dbReference type="ARBA" id="ARBA00001964"/>
    </source>
</evidence>
<dbReference type="GO" id="GO:0000287">
    <property type="term" value="F:magnesium ion binding"/>
    <property type="evidence" value="ECO:0007669"/>
    <property type="project" value="UniProtKB-ARBA"/>
</dbReference>
<sequence>MTTVTSLGYADLPGLMARMTGDEKHAGASASTMDILWVLYDEVLDVAPDRVDDPARDRFLLSKGHGPSSYYAVLAAKGFLEPETLSSWGTAGSLLGFHPDHRLVPGVEIGAGSLGHGLPIGVGVALGLRTQHLPARVVVLIGDGELDEGSNHEAISAAARFGLDRLTVIVVDNGTASLGWPGGIARRFVVEGWSAHTVDAHDHEALRAALTRPAEPGAPTVVVAQSPYKDKEP</sequence>
<comment type="similarity">
    <text evidence="2">Belongs to the transketolase family.</text>
</comment>
<gene>
    <name evidence="5" type="ORF">DMA12_09135</name>
</gene>
<protein>
    <submittedName>
        <fullName evidence="5">Transketolase</fullName>
    </submittedName>
</protein>
<reference evidence="5 6" key="1">
    <citation type="submission" date="2018-05" db="EMBL/GenBank/DDBJ databases">
        <title>Evolution of GPA BGCs.</title>
        <authorList>
            <person name="Waglechner N."/>
            <person name="Wright G.D."/>
        </authorList>
    </citation>
    <scope>NUCLEOTIDE SEQUENCE [LARGE SCALE GENOMIC DNA]</scope>
    <source>
        <strain evidence="5 6">DSM 5908</strain>
    </source>
</reference>
<dbReference type="OrthoDB" id="8732661at2"/>
<accession>A0A428WWB9</accession>
<comment type="cofactor">
    <cofactor evidence="1">
        <name>thiamine diphosphate</name>
        <dbReference type="ChEBI" id="CHEBI:58937"/>
    </cofactor>
</comment>
<keyword evidence="6" id="KW-1185">Reference proteome</keyword>
<proteinExistence type="inferred from homology"/>
<dbReference type="Proteomes" id="UP000286716">
    <property type="component" value="Unassembled WGS sequence"/>
</dbReference>
<feature type="domain" description="Transketolase N-terminal" evidence="4">
    <location>
        <begin position="24"/>
        <end position="222"/>
    </location>
</feature>
<dbReference type="RefSeq" id="WP_020639077.1">
    <property type="nucleotide sequence ID" value="NZ_QHHU01000010.1"/>
</dbReference>